<evidence type="ECO:0000313" key="1">
    <source>
        <dbReference type="EMBL" id="EGQ77360.1"/>
    </source>
</evidence>
<organism evidence="1 2">
    <name type="scientific">Neisseria macacae ATCC 33926</name>
    <dbReference type="NCBI Taxonomy" id="997348"/>
    <lineage>
        <taxon>Bacteria</taxon>
        <taxon>Pseudomonadati</taxon>
        <taxon>Pseudomonadota</taxon>
        <taxon>Betaproteobacteria</taxon>
        <taxon>Neisseriales</taxon>
        <taxon>Neisseriaceae</taxon>
        <taxon>Neisseria</taxon>
    </lineage>
</organism>
<proteinExistence type="predicted"/>
<protein>
    <submittedName>
        <fullName evidence="1">Uncharacterized protein</fullName>
    </submittedName>
</protein>
<gene>
    <name evidence="1" type="ORF">HMPREF9418_1096</name>
</gene>
<dbReference type="EMBL" id="AFQE01000051">
    <property type="protein sequence ID" value="EGQ77360.1"/>
    <property type="molecule type" value="Genomic_DNA"/>
</dbReference>
<name>A0AA36UJY7_9NEIS</name>
<dbReference type="AlphaFoldDB" id="A0AA36UJY7"/>
<sequence length="48" mass="5504">MPKRPDNLQPIGFTGRKQQIQGRMTNIEEAIFMESNLSFSNVQPQKVV</sequence>
<reference evidence="1 2" key="1">
    <citation type="submission" date="2011-05" db="EMBL/GenBank/DDBJ databases">
        <authorList>
            <person name="Muzny D."/>
            <person name="Qin X."/>
            <person name="Deng J."/>
            <person name="Jiang H."/>
            <person name="Liu Y."/>
            <person name="Qu J."/>
            <person name="Song X.-Z."/>
            <person name="Zhang L."/>
            <person name="Thornton R."/>
            <person name="Coyle M."/>
            <person name="Francisco L."/>
            <person name="Jackson L."/>
            <person name="Javaid M."/>
            <person name="Korchina V."/>
            <person name="Kovar C."/>
            <person name="Mata R."/>
            <person name="Mathew T."/>
            <person name="Ngo R."/>
            <person name="Nguyen L."/>
            <person name="Nguyen N."/>
            <person name="Okwuonu G."/>
            <person name="Ongeri F."/>
            <person name="Pham C."/>
            <person name="Simmons D."/>
            <person name="Wilczek-Boney K."/>
            <person name="Hale W."/>
            <person name="Jakkamsetti A."/>
            <person name="Pham P."/>
            <person name="Ruth R."/>
            <person name="San Lucas F."/>
            <person name="Warren J."/>
            <person name="Zhang J."/>
            <person name="Zhao Z."/>
            <person name="Zhou C."/>
            <person name="Zhu D."/>
            <person name="Lee S."/>
            <person name="Bess C."/>
            <person name="Blankenburg K."/>
            <person name="Forbes L."/>
            <person name="Fu Q."/>
            <person name="Gubbala S."/>
            <person name="Hirani K."/>
            <person name="Jayaseelan J.C."/>
            <person name="Lara F."/>
            <person name="Munidasa M."/>
            <person name="Palculict T."/>
            <person name="Patil S."/>
            <person name="Pu L.-L."/>
            <person name="Saada N."/>
            <person name="Tang L."/>
            <person name="Weissenberger G."/>
            <person name="Zhu Y."/>
            <person name="Hemphill L."/>
            <person name="Shang Y."/>
            <person name="Youmans B."/>
            <person name="Ayvaz T."/>
            <person name="Ross M."/>
            <person name="Santibanez J."/>
            <person name="Aqrawi P."/>
            <person name="Gross S."/>
            <person name="Joshi V."/>
            <person name="Fowler G."/>
            <person name="Nazareth L."/>
            <person name="Reid J."/>
            <person name="Worley K."/>
            <person name="Petrosino J."/>
            <person name="Highlander S."/>
            <person name="Gibbs R."/>
        </authorList>
    </citation>
    <scope>NUCLEOTIDE SEQUENCE [LARGE SCALE GENOMIC DNA]</scope>
    <source>
        <strain evidence="1 2">ATCC 33926</strain>
    </source>
</reference>
<comment type="caution">
    <text evidence="1">The sequence shown here is derived from an EMBL/GenBank/DDBJ whole genome shotgun (WGS) entry which is preliminary data.</text>
</comment>
<dbReference type="Proteomes" id="UP000004982">
    <property type="component" value="Unassembled WGS sequence"/>
</dbReference>
<accession>A0AA36UJY7</accession>
<evidence type="ECO:0000313" key="2">
    <source>
        <dbReference type="Proteomes" id="UP000004982"/>
    </source>
</evidence>